<comment type="caution">
    <text evidence="2">The sequence shown here is derived from an EMBL/GenBank/DDBJ whole genome shotgun (WGS) entry which is preliminary data.</text>
</comment>
<evidence type="ECO:0000313" key="3">
    <source>
        <dbReference type="Proteomes" id="UP001499863"/>
    </source>
</evidence>
<gene>
    <name evidence="2" type="ORF">GCM10009639_47710</name>
</gene>
<evidence type="ECO:0000313" key="2">
    <source>
        <dbReference type="EMBL" id="GAA1403227.1"/>
    </source>
</evidence>
<organism evidence="2 3">
    <name type="scientific">Kitasatospora putterlickiae</name>
    <dbReference type="NCBI Taxonomy" id="221725"/>
    <lineage>
        <taxon>Bacteria</taxon>
        <taxon>Bacillati</taxon>
        <taxon>Actinomycetota</taxon>
        <taxon>Actinomycetes</taxon>
        <taxon>Kitasatosporales</taxon>
        <taxon>Streptomycetaceae</taxon>
        <taxon>Kitasatospora</taxon>
    </lineage>
</organism>
<dbReference type="EMBL" id="BAAAKJ010000257">
    <property type="protein sequence ID" value="GAA1403227.1"/>
    <property type="molecule type" value="Genomic_DNA"/>
</dbReference>
<evidence type="ECO:0008006" key="4">
    <source>
        <dbReference type="Google" id="ProtNLM"/>
    </source>
</evidence>
<protein>
    <recommendedName>
        <fullName evidence="4">Scaffolding protein</fullName>
    </recommendedName>
</protein>
<proteinExistence type="predicted"/>
<dbReference type="RefSeq" id="WP_344339087.1">
    <property type="nucleotide sequence ID" value="NZ_BAAAKJ010000257.1"/>
</dbReference>
<accession>A0ABN1YBG8</accession>
<feature type="compositionally biased region" description="Low complexity" evidence="1">
    <location>
        <begin position="36"/>
        <end position="48"/>
    </location>
</feature>
<feature type="compositionally biased region" description="Basic and acidic residues" evidence="1">
    <location>
        <begin position="52"/>
        <end position="73"/>
    </location>
</feature>
<feature type="region of interest" description="Disordered" evidence="1">
    <location>
        <begin position="1"/>
        <end position="76"/>
    </location>
</feature>
<evidence type="ECO:0000256" key="1">
    <source>
        <dbReference type="SAM" id="MobiDB-lite"/>
    </source>
</evidence>
<dbReference type="Proteomes" id="UP001499863">
    <property type="component" value="Unassembled WGS sequence"/>
</dbReference>
<keyword evidence="3" id="KW-1185">Reference proteome</keyword>
<sequence>MSETPAPETPTPTPAEAIPGGVAHPDTPPVPEEPEPQAAQGEESAAPAPVEPDYKALYEKMQADLDATRERSTEAGVEADELRAQVAQLQEQALRDRIAAEYALPPVLAALVQGGDEAAVRKHAEALAAVAAPKPVLGAGGLTPHAEPDPYKGLAEKLRQRRYGI</sequence>
<name>A0ABN1YBG8_9ACTN</name>
<reference evidence="2 3" key="1">
    <citation type="journal article" date="2019" name="Int. J. Syst. Evol. Microbiol.">
        <title>The Global Catalogue of Microorganisms (GCM) 10K type strain sequencing project: providing services to taxonomists for standard genome sequencing and annotation.</title>
        <authorList>
            <consortium name="The Broad Institute Genomics Platform"/>
            <consortium name="The Broad Institute Genome Sequencing Center for Infectious Disease"/>
            <person name="Wu L."/>
            <person name="Ma J."/>
        </authorList>
    </citation>
    <scope>NUCLEOTIDE SEQUENCE [LARGE SCALE GENOMIC DNA]</scope>
    <source>
        <strain evidence="2 3">JCM 12393</strain>
    </source>
</reference>